<comment type="subcellular location">
    <subcellularLocation>
        <location evidence="1">Membrane</location>
        <topology evidence="1">Single-pass type IV membrane protein</topology>
    </subcellularLocation>
</comment>
<feature type="coiled-coil region" evidence="6">
    <location>
        <begin position="196"/>
        <end position="229"/>
    </location>
</feature>
<dbReference type="PANTHER" id="PTHR19957:SF307">
    <property type="entry name" value="PROTEIN SSO1-RELATED"/>
    <property type="match status" value="1"/>
</dbReference>
<dbReference type="GO" id="GO:0006887">
    <property type="term" value="P:exocytosis"/>
    <property type="evidence" value="ECO:0007669"/>
    <property type="project" value="TreeGrafter"/>
</dbReference>
<dbReference type="GO" id="GO:0031201">
    <property type="term" value="C:SNARE complex"/>
    <property type="evidence" value="ECO:0007669"/>
    <property type="project" value="TreeGrafter"/>
</dbReference>
<evidence type="ECO:0000259" key="9">
    <source>
        <dbReference type="PROSITE" id="PS50192"/>
    </source>
</evidence>
<dbReference type="AlphaFoldDB" id="A0A8H7UMZ9"/>
<dbReference type="PROSITE" id="PS50192">
    <property type="entry name" value="T_SNARE"/>
    <property type="match status" value="1"/>
</dbReference>
<dbReference type="SMART" id="SM00397">
    <property type="entry name" value="t_SNARE"/>
    <property type="match status" value="1"/>
</dbReference>
<dbReference type="InterPro" id="IPR045242">
    <property type="entry name" value="Syntaxin"/>
</dbReference>
<dbReference type="GO" id="GO:0000149">
    <property type="term" value="F:SNARE binding"/>
    <property type="evidence" value="ECO:0007669"/>
    <property type="project" value="TreeGrafter"/>
</dbReference>
<comment type="caution">
    <text evidence="10">The sequence shown here is derived from an EMBL/GenBank/DDBJ whole genome shotgun (WGS) entry which is preliminary data.</text>
</comment>
<proteinExistence type="inferred from homology"/>
<evidence type="ECO:0000256" key="7">
    <source>
        <dbReference type="SAM" id="MobiDB-lite"/>
    </source>
</evidence>
<feature type="region of interest" description="Disordered" evidence="7">
    <location>
        <begin position="1"/>
        <end position="37"/>
    </location>
</feature>
<reference evidence="10" key="1">
    <citation type="submission" date="2020-12" db="EMBL/GenBank/DDBJ databases">
        <title>Metabolic potential, ecology and presence of endohyphal bacteria is reflected in genomic diversity of Mucoromycotina.</title>
        <authorList>
            <person name="Muszewska A."/>
            <person name="Okrasinska A."/>
            <person name="Steczkiewicz K."/>
            <person name="Drgas O."/>
            <person name="Orlowska M."/>
            <person name="Perlinska-Lenart U."/>
            <person name="Aleksandrzak-Piekarczyk T."/>
            <person name="Szatraj K."/>
            <person name="Zielenkiewicz U."/>
            <person name="Pilsyk S."/>
            <person name="Malc E."/>
            <person name="Mieczkowski P."/>
            <person name="Kruszewska J.S."/>
            <person name="Biernat P."/>
            <person name="Pawlowska J."/>
        </authorList>
    </citation>
    <scope>NUCLEOTIDE SEQUENCE</scope>
    <source>
        <strain evidence="10">WA0000067209</strain>
    </source>
</reference>
<evidence type="ECO:0000256" key="1">
    <source>
        <dbReference type="ARBA" id="ARBA00004211"/>
    </source>
</evidence>
<evidence type="ECO:0000313" key="11">
    <source>
        <dbReference type="Proteomes" id="UP000654370"/>
    </source>
</evidence>
<dbReference type="SUPFAM" id="SSF47661">
    <property type="entry name" value="t-snare proteins"/>
    <property type="match status" value="1"/>
</dbReference>
<keyword evidence="11" id="KW-1185">Reference proteome</keyword>
<evidence type="ECO:0000256" key="3">
    <source>
        <dbReference type="ARBA" id="ARBA00022692"/>
    </source>
</evidence>
<dbReference type="GO" id="GO:0006906">
    <property type="term" value="P:vesicle fusion"/>
    <property type="evidence" value="ECO:0007669"/>
    <property type="project" value="TreeGrafter"/>
</dbReference>
<keyword evidence="3 8" id="KW-0812">Transmembrane</keyword>
<keyword evidence="6" id="KW-0175">Coiled coil</keyword>
<keyword evidence="5 8" id="KW-0472">Membrane</keyword>
<dbReference type="Gene3D" id="1.20.58.70">
    <property type="match status" value="1"/>
</dbReference>
<dbReference type="GO" id="GO:0048278">
    <property type="term" value="P:vesicle docking"/>
    <property type="evidence" value="ECO:0007669"/>
    <property type="project" value="TreeGrafter"/>
</dbReference>
<dbReference type="GO" id="GO:0012505">
    <property type="term" value="C:endomembrane system"/>
    <property type="evidence" value="ECO:0007669"/>
    <property type="project" value="TreeGrafter"/>
</dbReference>
<organism evidence="10 11">
    <name type="scientific">Mortierella isabellina</name>
    <name type="common">Filamentous fungus</name>
    <name type="synonym">Umbelopsis isabellina</name>
    <dbReference type="NCBI Taxonomy" id="91625"/>
    <lineage>
        <taxon>Eukaryota</taxon>
        <taxon>Fungi</taxon>
        <taxon>Fungi incertae sedis</taxon>
        <taxon>Mucoromycota</taxon>
        <taxon>Mucoromycotina</taxon>
        <taxon>Umbelopsidomycetes</taxon>
        <taxon>Umbelopsidales</taxon>
        <taxon>Umbelopsidaceae</taxon>
        <taxon>Umbelopsis</taxon>
    </lineage>
</organism>
<dbReference type="InterPro" id="IPR010989">
    <property type="entry name" value="SNARE"/>
</dbReference>
<feature type="transmembrane region" description="Helical" evidence="8">
    <location>
        <begin position="270"/>
        <end position="292"/>
    </location>
</feature>
<dbReference type="GO" id="GO:0005886">
    <property type="term" value="C:plasma membrane"/>
    <property type="evidence" value="ECO:0007669"/>
    <property type="project" value="TreeGrafter"/>
</dbReference>
<evidence type="ECO:0000256" key="8">
    <source>
        <dbReference type="SAM" id="Phobius"/>
    </source>
</evidence>
<evidence type="ECO:0000256" key="2">
    <source>
        <dbReference type="ARBA" id="ARBA00009063"/>
    </source>
</evidence>
<evidence type="ECO:0000256" key="6">
    <source>
        <dbReference type="SAM" id="Coils"/>
    </source>
</evidence>
<dbReference type="GO" id="GO:0005484">
    <property type="term" value="F:SNAP receptor activity"/>
    <property type="evidence" value="ECO:0007669"/>
    <property type="project" value="TreeGrafter"/>
</dbReference>
<keyword evidence="4 8" id="KW-1133">Transmembrane helix</keyword>
<dbReference type="InterPro" id="IPR006011">
    <property type="entry name" value="Syntaxin_N"/>
</dbReference>
<evidence type="ECO:0000256" key="4">
    <source>
        <dbReference type="ARBA" id="ARBA00022989"/>
    </source>
</evidence>
<evidence type="ECO:0000313" key="10">
    <source>
        <dbReference type="EMBL" id="KAG2184764.1"/>
    </source>
</evidence>
<dbReference type="PANTHER" id="PTHR19957">
    <property type="entry name" value="SYNTAXIN"/>
    <property type="match status" value="1"/>
</dbReference>
<dbReference type="GO" id="GO:0006886">
    <property type="term" value="P:intracellular protein transport"/>
    <property type="evidence" value="ECO:0007669"/>
    <property type="project" value="TreeGrafter"/>
</dbReference>
<dbReference type="EMBL" id="JAEPQZ010000002">
    <property type="protein sequence ID" value="KAG2184764.1"/>
    <property type="molecule type" value="Genomic_DNA"/>
</dbReference>
<sequence length="299" mass="34126">MNVDRLAEFNRGSQNASAQNVEMRPLMAPPSDPQSTQGFLDQISQLQDAIKGINENVGRLRALQQNYLQAADESQQNRLRAQLNEFNDDTQNMIRAVKDRVKSIEPTQRHPDLGIRKNQFANVSKTFMDTIERYRGLEIEFQKQESQQMERQIKIANPNATADEIDRAVHEAQSGSRPVFAQQLLQQDKYQAQETLENVNQRHQEIQKLAQSINQLTELFQEMQMLLENQSHVLNTIEASSYDVVNEVEKGNAQIGQAVTYARATRRKKWIMFGIIAAIVIIIIIVLVVKLVPQNKSSS</sequence>
<dbReference type="SMART" id="SM00503">
    <property type="entry name" value="SynN"/>
    <property type="match status" value="1"/>
</dbReference>
<protein>
    <recommendedName>
        <fullName evidence="9">t-SNARE coiled-coil homology domain-containing protein</fullName>
    </recommendedName>
</protein>
<gene>
    <name evidence="10" type="ORF">INT43_000677</name>
</gene>
<accession>A0A8H7UMZ9</accession>
<dbReference type="Proteomes" id="UP000654370">
    <property type="component" value="Unassembled WGS sequence"/>
</dbReference>
<dbReference type="Pfam" id="PF05739">
    <property type="entry name" value="SNARE"/>
    <property type="match status" value="1"/>
</dbReference>
<feature type="domain" description="T-SNARE coiled-coil homology" evidence="9">
    <location>
        <begin position="196"/>
        <end position="258"/>
    </location>
</feature>
<feature type="compositionally biased region" description="Polar residues" evidence="7">
    <location>
        <begin position="11"/>
        <end position="20"/>
    </location>
</feature>
<dbReference type="OrthoDB" id="10255013at2759"/>
<name>A0A8H7UMZ9_MORIS</name>
<comment type="similarity">
    <text evidence="2">Belongs to the syntaxin family.</text>
</comment>
<evidence type="ECO:0000256" key="5">
    <source>
        <dbReference type="ARBA" id="ARBA00023136"/>
    </source>
</evidence>
<dbReference type="InterPro" id="IPR000727">
    <property type="entry name" value="T_SNARE_dom"/>
</dbReference>
<dbReference type="Pfam" id="PF00804">
    <property type="entry name" value="Syntaxin"/>
    <property type="match status" value="1"/>
</dbReference>